<proteinExistence type="predicted"/>
<comment type="caution">
    <text evidence="3">The sequence shown here is derived from an EMBL/GenBank/DDBJ whole genome shotgun (WGS) entry which is preliminary data.</text>
</comment>
<feature type="compositionally biased region" description="Basic and acidic residues" evidence="1">
    <location>
        <begin position="130"/>
        <end position="143"/>
    </location>
</feature>
<evidence type="ECO:0000256" key="1">
    <source>
        <dbReference type="SAM" id="MobiDB-lite"/>
    </source>
</evidence>
<evidence type="ECO:0000313" key="4">
    <source>
        <dbReference type="Proteomes" id="UP001597068"/>
    </source>
</evidence>
<organism evidence="3 4">
    <name type="scientific">Williamsia deligens</name>
    <dbReference type="NCBI Taxonomy" id="321325"/>
    <lineage>
        <taxon>Bacteria</taxon>
        <taxon>Bacillati</taxon>
        <taxon>Actinomycetota</taxon>
        <taxon>Actinomycetes</taxon>
        <taxon>Mycobacteriales</taxon>
        <taxon>Nocardiaceae</taxon>
        <taxon>Williamsia</taxon>
    </lineage>
</organism>
<accession>A0ABW3GDN5</accession>
<dbReference type="Proteomes" id="UP001597068">
    <property type="component" value="Unassembled WGS sequence"/>
</dbReference>
<keyword evidence="2" id="KW-0472">Membrane</keyword>
<evidence type="ECO:0000313" key="3">
    <source>
        <dbReference type="EMBL" id="MFD0927116.1"/>
    </source>
</evidence>
<keyword evidence="4" id="KW-1185">Reference proteome</keyword>
<keyword evidence="2" id="KW-0812">Transmembrane</keyword>
<dbReference type="RefSeq" id="WP_253648917.1">
    <property type="nucleotide sequence ID" value="NZ_BAAAMO010000006.1"/>
</dbReference>
<protein>
    <submittedName>
        <fullName evidence="3">Uncharacterized protein</fullName>
    </submittedName>
</protein>
<feature type="region of interest" description="Disordered" evidence="1">
    <location>
        <begin position="51"/>
        <end position="143"/>
    </location>
</feature>
<feature type="transmembrane region" description="Helical" evidence="2">
    <location>
        <begin position="24"/>
        <end position="49"/>
    </location>
</feature>
<keyword evidence="2" id="KW-1133">Transmembrane helix</keyword>
<sequence>MLVSALGATLVGFALLVLALATGALWLAVACIAICVLGAVLLLADTLGFRPTRRRRGRPGVAAGSTGDEAVADDAPTEQFDRVVDDPVALSDPPPAHHGRHERPDAPADATAEADADALSDPAPPHRSRHGVDRSGEERPEHD</sequence>
<reference evidence="4" key="1">
    <citation type="journal article" date="2019" name="Int. J. Syst. Evol. Microbiol.">
        <title>The Global Catalogue of Microorganisms (GCM) 10K type strain sequencing project: providing services to taxonomists for standard genome sequencing and annotation.</title>
        <authorList>
            <consortium name="The Broad Institute Genomics Platform"/>
            <consortium name="The Broad Institute Genome Sequencing Center for Infectious Disease"/>
            <person name="Wu L."/>
            <person name="Ma J."/>
        </authorList>
    </citation>
    <scope>NUCLEOTIDE SEQUENCE [LARGE SCALE GENOMIC DNA]</scope>
    <source>
        <strain evidence="4">CCUG 50873</strain>
    </source>
</reference>
<evidence type="ECO:0000256" key="2">
    <source>
        <dbReference type="SAM" id="Phobius"/>
    </source>
</evidence>
<name>A0ABW3GDN5_9NOCA</name>
<dbReference type="EMBL" id="JBHTIL010000002">
    <property type="protein sequence ID" value="MFD0927116.1"/>
    <property type="molecule type" value="Genomic_DNA"/>
</dbReference>
<gene>
    <name evidence="3" type="ORF">ACFQ04_15360</name>
</gene>